<dbReference type="EMBL" id="BJCC01000002">
    <property type="protein sequence ID" value="GCF92411.1"/>
    <property type="molecule type" value="Genomic_DNA"/>
</dbReference>
<evidence type="ECO:0000256" key="3">
    <source>
        <dbReference type="ARBA" id="ARBA00022490"/>
    </source>
</evidence>
<evidence type="ECO:0000313" key="9">
    <source>
        <dbReference type="EMBL" id="GCF92411.1"/>
    </source>
</evidence>
<dbReference type="PROSITE" id="PS51096">
    <property type="entry name" value="PTS_EIIA_TYPE_4"/>
    <property type="match status" value="1"/>
</dbReference>
<evidence type="ECO:0000256" key="4">
    <source>
        <dbReference type="ARBA" id="ARBA00022597"/>
    </source>
</evidence>
<evidence type="ECO:0000256" key="5">
    <source>
        <dbReference type="ARBA" id="ARBA00022679"/>
    </source>
</evidence>
<gene>
    <name evidence="9" type="primary">pts10A</name>
    <name evidence="9" type="ORF">NRIC_03020</name>
</gene>
<name>A0A4P5P875_9ENTE</name>
<dbReference type="InterPro" id="IPR004701">
    <property type="entry name" value="PTS_EIIA_man-typ"/>
</dbReference>
<dbReference type="CDD" id="cd00006">
    <property type="entry name" value="PTS_IIA_man"/>
    <property type="match status" value="1"/>
</dbReference>
<accession>A0A4P5P875</accession>
<keyword evidence="5" id="KW-0808">Transferase</keyword>
<comment type="caution">
    <text evidence="9">The sequence shown here is derived from an EMBL/GenBank/DDBJ whole genome shotgun (WGS) entry which is preliminary data.</text>
</comment>
<evidence type="ECO:0000259" key="8">
    <source>
        <dbReference type="PROSITE" id="PS51096"/>
    </source>
</evidence>
<dbReference type="RefSeq" id="WP_175579965.1">
    <property type="nucleotide sequence ID" value="NZ_BJCC01000002.1"/>
</dbReference>
<dbReference type="GO" id="GO:0016020">
    <property type="term" value="C:membrane"/>
    <property type="evidence" value="ECO:0007669"/>
    <property type="project" value="InterPro"/>
</dbReference>
<dbReference type="GO" id="GO:0016301">
    <property type="term" value="F:kinase activity"/>
    <property type="evidence" value="ECO:0007669"/>
    <property type="project" value="UniProtKB-KW"/>
</dbReference>
<feature type="domain" description="PTS EIIA type-4" evidence="8">
    <location>
        <begin position="1"/>
        <end position="122"/>
    </location>
</feature>
<dbReference type="AlphaFoldDB" id="A0A4P5P875"/>
<keyword evidence="10" id="KW-1185">Reference proteome</keyword>
<dbReference type="InterPro" id="IPR051471">
    <property type="entry name" value="Bacterial_PTS_sugar_comp"/>
</dbReference>
<evidence type="ECO:0000313" key="10">
    <source>
        <dbReference type="Proteomes" id="UP000290567"/>
    </source>
</evidence>
<organism evidence="9 10">
    <name type="scientific">Enterococcus florum</name>
    <dbReference type="NCBI Taxonomy" id="2480627"/>
    <lineage>
        <taxon>Bacteria</taxon>
        <taxon>Bacillati</taxon>
        <taxon>Bacillota</taxon>
        <taxon>Bacilli</taxon>
        <taxon>Lactobacillales</taxon>
        <taxon>Enterococcaceae</taxon>
        <taxon>Enterococcus</taxon>
    </lineage>
</organism>
<reference evidence="10" key="1">
    <citation type="submission" date="2019-02" db="EMBL/GenBank/DDBJ databases">
        <title>Draft genome sequence of Enterococcus sp. Gos25-1.</title>
        <authorList>
            <person name="Tanaka N."/>
            <person name="Shiwa Y."/>
            <person name="Fujita N."/>
        </authorList>
    </citation>
    <scope>NUCLEOTIDE SEQUENCE [LARGE SCALE GENOMIC DNA]</scope>
    <source>
        <strain evidence="10">Gos25-1</strain>
    </source>
</reference>
<protein>
    <submittedName>
        <fullName evidence="9">PTS mannose transporter subunit IIA</fullName>
    </submittedName>
</protein>
<keyword evidence="4" id="KW-0762">Sugar transport</keyword>
<dbReference type="PANTHER" id="PTHR33799">
    <property type="entry name" value="PTS PERMEASE-RELATED-RELATED"/>
    <property type="match status" value="1"/>
</dbReference>
<dbReference type="Gene3D" id="3.40.50.510">
    <property type="entry name" value="Phosphotransferase system, mannose-type IIA component"/>
    <property type="match status" value="1"/>
</dbReference>
<sequence length="125" mass="13947">MVGIIVVTHDHLAQGLVDTAEAIIGKQTHVDTISVEVKANNLQDRFEEAAKRMLEKTSEIVWLVDIFGGTPFRYTSQLVLKDAKQHLVTGVNLPMLLQALANSNLTAEELTRQLELESKEAIRRI</sequence>
<dbReference type="Proteomes" id="UP000290567">
    <property type="component" value="Unassembled WGS sequence"/>
</dbReference>
<evidence type="ECO:0000256" key="2">
    <source>
        <dbReference type="ARBA" id="ARBA00022448"/>
    </source>
</evidence>
<keyword evidence="2" id="KW-0813">Transport</keyword>
<dbReference type="GO" id="GO:0009401">
    <property type="term" value="P:phosphoenolpyruvate-dependent sugar phosphotransferase system"/>
    <property type="evidence" value="ECO:0007669"/>
    <property type="project" value="UniProtKB-KW"/>
</dbReference>
<comment type="subcellular location">
    <subcellularLocation>
        <location evidence="1">Cytoplasm</location>
    </subcellularLocation>
</comment>
<dbReference type="InterPro" id="IPR036662">
    <property type="entry name" value="PTS_EIIA_man-typ_sf"/>
</dbReference>
<dbReference type="PANTHER" id="PTHR33799:SF1">
    <property type="entry name" value="PTS SYSTEM MANNOSE-SPECIFIC EIIAB COMPONENT-RELATED"/>
    <property type="match status" value="1"/>
</dbReference>
<keyword evidence="7" id="KW-0418">Kinase</keyword>
<evidence type="ECO:0000256" key="1">
    <source>
        <dbReference type="ARBA" id="ARBA00004496"/>
    </source>
</evidence>
<keyword evidence="3" id="KW-0963">Cytoplasm</keyword>
<dbReference type="InterPro" id="IPR033887">
    <property type="entry name" value="PTS_IIA_man"/>
</dbReference>
<dbReference type="GO" id="GO:0005737">
    <property type="term" value="C:cytoplasm"/>
    <property type="evidence" value="ECO:0007669"/>
    <property type="project" value="UniProtKB-SubCell"/>
</dbReference>
<evidence type="ECO:0000256" key="6">
    <source>
        <dbReference type="ARBA" id="ARBA00022683"/>
    </source>
</evidence>
<evidence type="ECO:0000256" key="7">
    <source>
        <dbReference type="ARBA" id="ARBA00022777"/>
    </source>
</evidence>
<dbReference type="Pfam" id="PF03610">
    <property type="entry name" value="EIIA-man"/>
    <property type="match status" value="1"/>
</dbReference>
<proteinExistence type="predicted"/>
<keyword evidence="6" id="KW-0598">Phosphotransferase system</keyword>
<dbReference type="SUPFAM" id="SSF53062">
    <property type="entry name" value="PTS system fructose IIA component-like"/>
    <property type="match status" value="1"/>
</dbReference>